<dbReference type="EMBL" id="LACC01000020">
    <property type="protein sequence ID" value="KJZ44858.1"/>
    <property type="molecule type" value="Genomic_DNA"/>
</dbReference>
<name>A0A0F4TK99_PSEFL</name>
<dbReference type="InterPro" id="IPR041238">
    <property type="entry name" value="Rap1a"/>
</dbReference>
<dbReference type="RefSeq" id="WP_046041563.1">
    <property type="nucleotide sequence ID" value="NZ_LACC01000020.1"/>
</dbReference>
<dbReference type="PATRIC" id="fig|294.132.peg.2477"/>
<evidence type="ECO:0000313" key="3">
    <source>
        <dbReference type="EMBL" id="KJZ44858.1"/>
    </source>
</evidence>
<accession>A0A0F4TK99</accession>
<feature type="signal peptide" evidence="1">
    <location>
        <begin position="1"/>
        <end position="21"/>
    </location>
</feature>
<keyword evidence="1" id="KW-0732">Signal</keyword>
<organism evidence="3 4">
    <name type="scientific">Pseudomonas fluorescens</name>
    <dbReference type="NCBI Taxonomy" id="294"/>
    <lineage>
        <taxon>Bacteria</taxon>
        <taxon>Pseudomonadati</taxon>
        <taxon>Pseudomonadota</taxon>
        <taxon>Gammaproteobacteria</taxon>
        <taxon>Pseudomonadales</taxon>
        <taxon>Pseudomonadaceae</taxon>
        <taxon>Pseudomonas</taxon>
    </lineage>
</organism>
<feature type="domain" description="Rap1a immunity protein" evidence="2">
    <location>
        <begin position="23"/>
        <end position="122"/>
    </location>
</feature>
<dbReference type="OrthoDB" id="7062115at2"/>
<gene>
    <name evidence="3" type="ORF">VC35_16550</name>
</gene>
<protein>
    <recommendedName>
        <fullName evidence="2">Rap1a immunity protein domain-containing protein</fullName>
    </recommendedName>
</protein>
<sequence>MKASIVAVALVGMMASGTALADGNKLLEQCQQAVRAMDNIPSSSIDLLGVGRCLGIVEGVRNTMVIYKSALPDNMKVCFPKQGIDNGQATRILEKFLHDNPAMLDQNETFLTIVAFKQAYPCK</sequence>
<reference evidence="3 4" key="1">
    <citation type="submission" date="2015-03" db="EMBL/GenBank/DDBJ databases">
        <title>Comparative genomics of Pseudomonas insights into diversity of traits involved in vanlence and defense.</title>
        <authorList>
            <person name="Qin Y."/>
        </authorList>
    </citation>
    <scope>NUCLEOTIDE SEQUENCE [LARGE SCALE GENOMIC DNA]</scope>
    <source>
        <strain evidence="3 4">C8</strain>
    </source>
</reference>
<dbReference type="Proteomes" id="UP000033588">
    <property type="component" value="Unassembled WGS sequence"/>
</dbReference>
<feature type="chain" id="PRO_5002478893" description="Rap1a immunity protein domain-containing protein" evidence="1">
    <location>
        <begin position="22"/>
        <end position="123"/>
    </location>
</feature>
<comment type="caution">
    <text evidence="3">The sequence shown here is derived from an EMBL/GenBank/DDBJ whole genome shotgun (WGS) entry which is preliminary data.</text>
</comment>
<dbReference type="AlphaFoldDB" id="A0A0F4TK99"/>
<evidence type="ECO:0000313" key="4">
    <source>
        <dbReference type="Proteomes" id="UP000033588"/>
    </source>
</evidence>
<dbReference type="Pfam" id="PF18602">
    <property type="entry name" value="Rap1a"/>
    <property type="match status" value="1"/>
</dbReference>
<proteinExistence type="predicted"/>
<evidence type="ECO:0000256" key="1">
    <source>
        <dbReference type="SAM" id="SignalP"/>
    </source>
</evidence>
<evidence type="ECO:0000259" key="2">
    <source>
        <dbReference type="Pfam" id="PF18602"/>
    </source>
</evidence>